<evidence type="ECO:0000313" key="1">
    <source>
        <dbReference type="EMBL" id="JAH83927.1"/>
    </source>
</evidence>
<dbReference type="AlphaFoldDB" id="A0A0E9W0N9"/>
<name>A0A0E9W0N9_ANGAN</name>
<reference evidence="1" key="2">
    <citation type="journal article" date="2015" name="Fish Shellfish Immunol.">
        <title>Early steps in the European eel (Anguilla anguilla)-Vibrio vulnificus interaction in the gills: Role of the RtxA13 toxin.</title>
        <authorList>
            <person name="Callol A."/>
            <person name="Pajuelo D."/>
            <person name="Ebbesson L."/>
            <person name="Teles M."/>
            <person name="MacKenzie S."/>
            <person name="Amaro C."/>
        </authorList>
    </citation>
    <scope>NUCLEOTIDE SEQUENCE</scope>
</reference>
<accession>A0A0E9W0N9</accession>
<organism evidence="1">
    <name type="scientific">Anguilla anguilla</name>
    <name type="common">European freshwater eel</name>
    <name type="synonym">Muraena anguilla</name>
    <dbReference type="NCBI Taxonomy" id="7936"/>
    <lineage>
        <taxon>Eukaryota</taxon>
        <taxon>Metazoa</taxon>
        <taxon>Chordata</taxon>
        <taxon>Craniata</taxon>
        <taxon>Vertebrata</taxon>
        <taxon>Euteleostomi</taxon>
        <taxon>Actinopterygii</taxon>
        <taxon>Neopterygii</taxon>
        <taxon>Teleostei</taxon>
        <taxon>Anguilliformes</taxon>
        <taxon>Anguillidae</taxon>
        <taxon>Anguilla</taxon>
    </lineage>
</organism>
<reference evidence="1" key="1">
    <citation type="submission" date="2014-11" db="EMBL/GenBank/DDBJ databases">
        <authorList>
            <person name="Amaro Gonzalez C."/>
        </authorList>
    </citation>
    <scope>NUCLEOTIDE SEQUENCE</scope>
</reference>
<dbReference type="EMBL" id="GBXM01024650">
    <property type="protein sequence ID" value="JAH83927.1"/>
    <property type="molecule type" value="Transcribed_RNA"/>
</dbReference>
<protein>
    <submittedName>
        <fullName evidence="1">Uncharacterized protein</fullName>
    </submittedName>
</protein>
<sequence>MPLPQQTAFGLLFLLHMDEV</sequence>
<proteinExistence type="predicted"/>